<keyword evidence="2" id="KW-1185">Reference proteome</keyword>
<dbReference type="InterPro" id="IPR015926">
    <property type="entry name" value="Cytolysin/lectin"/>
</dbReference>
<proteinExistence type="predicted"/>
<reference evidence="1" key="1">
    <citation type="journal article" date="2023" name="Mol. Phylogenet. Evol.">
        <title>Genome-scale phylogeny and comparative genomics of the fungal order Sordariales.</title>
        <authorList>
            <person name="Hensen N."/>
            <person name="Bonometti L."/>
            <person name="Westerberg I."/>
            <person name="Brannstrom I.O."/>
            <person name="Guillou S."/>
            <person name="Cros-Aarteil S."/>
            <person name="Calhoun S."/>
            <person name="Haridas S."/>
            <person name="Kuo A."/>
            <person name="Mondo S."/>
            <person name="Pangilinan J."/>
            <person name="Riley R."/>
            <person name="LaButti K."/>
            <person name="Andreopoulos B."/>
            <person name="Lipzen A."/>
            <person name="Chen C."/>
            <person name="Yan M."/>
            <person name="Daum C."/>
            <person name="Ng V."/>
            <person name="Clum A."/>
            <person name="Steindorff A."/>
            <person name="Ohm R.A."/>
            <person name="Martin F."/>
            <person name="Silar P."/>
            <person name="Natvig D.O."/>
            <person name="Lalanne C."/>
            <person name="Gautier V."/>
            <person name="Ament-Velasquez S.L."/>
            <person name="Kruys A."/>
            <person name="Hutchinson M.I."/>
            <person name="Powell A.J."/>
            <person name="Barry K."/>
            <person name="Miller A.N."/>
            <person name="Grigoriev I.V."/>
            <person name="Debuchy R."/>
            <person name="Gladieux P."/>
            <person name="Hiltunen Thoren M."/>
            <person name="Johannesson H."/>
        </authorList>
    </citation>
    <scope>NUCLEOTIDE SEQUENCE</scope>
    <source>
        <strain evidence="1">CBS 168.71</strain>
    </source>
</reference>
<protein>
    <submittedName>
        <fullName evidence="1">Fungal fruit body lectin</fullName>
    </submittedName>
</protein>
<dbReference type="Proteomes" id="UP001278766">
    <property type="component" value="Unassembled WGS sequence"/>
</dbReference>
<evidence type="ECO:0000313" key="2">
    <source>
        <dbReference type="Proteomes" id="UP001278766"/>
    </source>
</evidence>
<dbReference type="Pfam" id="PF07367">
    <property type="entry name" value="FB_lectin"/>
    <property type="match status" value="1"/>
</dbReference>
<organism evidence="1 2">
    <name type="scientific">Chaetomium fimeti</name>
    <dbReference type="NCBI Taxonomy" id="1854472"/>
    <lineage>
        <taxon>Eukaryota</taxon>
        <taxon>Fungi</taxon>
        <taxon>Dikarya</taxon>
        <taxon>Ascomycota</taxon>
        <taxon>Pezizomycotina</taxon>
        <taxon>Sordariomycetes</taxon>
        <taxon>Sordariomycetidae</taxon>
        <taxon>Sordariales</taxon>
        <taxon>Chaetomiaceae</taxon>
        <taxon>Chaetomium</taxon>
    </lineage>
</organism>
<dbReference type="AlphaFoldDB" id="A0AAE0H852"/>
<sequence>MAYQLHVLVLNHTSSPALIEQSCWHENPTAWTTTTANTDTGGTLTAYTLSMAASGSSGMLRFRTESGAFFAVAIGVHNFKVWSDVQVLPDDKPLSYLHGRYYDQNDELNKRLWAQSSVAAGVLGSESHEVKVGFYKAEGHLLAGYLAYFPQETGQEASTFGGGIRSVILG</sequence>
<dbReference type="GeneID" id="87843848"/>
<dbReference type="Gene3D" id="2.60.270.20">
    <property type="entry name" value="Cytolysin/lectin"/>
    <property type="match status" value="1"/>
</dbReference>
<gene>
    <name evidence="1" type="ORF">B0H64DRAFT_446274</name>
</gene>
<evidence type="ECO:0000313" key="1">
    <source>
        <dbReference type="EMBL" id="KAK3291626.1"/>
    </source>
</evidence>
<dbReference type="RefSeq" id="XP_062655140.1">
    <property type="nucleotide sequence ID" value="XM_062806900.1"/>
</dbReference>
<reference evidence="1" key="2">
    <citation type="submission" date="2023-06" db="EMBL/GenBank/DDBJ databases">
        <authorList>
            <consortium name="Lawrence Berkeley National Laboratory"/>
            <person name="Haridas S."/>
            <person name="Hensen N."/>
            <person name="Bonometti L."/>
            <person name="Westerberg I."/>
            <person name="Brannstrom I.O."/>
            <person name="Guillou S."/>
            <person name="Cros-Aarteil S."/>
            <person name="Calhoun S."/>
            <person name="Kuo A."/>
            <person name="Mondo S."/>
            <person name="Pangilinan J."/>
            <person name="Riley R."/>
            <person name="Labutti K."/>
            <person name="Andreopoulos B."/>
            <person name="Lipzen A."/>
            <person name="Chen C."/>
            <person name="Yanf M."/>
            <person name="Daum C."/>
            <person name="Ng V."/>
            <person name="Clum A."/>
            <person name="Steindorff A."/>
            <person name="Ohm R."/>
            <person name="Martin F."/>
            <person name="Silar P."/>
            <person name="Natvig D."/>
            <person name="Lalanne C."/>
            <person name="Gautier V."/>
            <person name="Ament-Velasquez S.L."/>
            <person name="Kruys A."/>
            <person name="Hutchinson M.I."/>
            <person name="Powell A.J."/>
            <person name="Barry K."/>
            <person name="Miller A.N."/>
            <person name="Grigoriev I.V."/>
            <person name="Debuchy R."/>
            <person name="Gladieux P."/>
            <person name="Thoren M.H."/>
            <person name="Johannesson H."/>
        </authorList>
    </citation>
    <scope>NUCLEOTIDE SEQUENCE</scope>
    <source>
        <strain evidence="1">CBS 168.71</strain>
    </source>
</reference>
<accession>A0AAE0H852</accession>
<dbReference type="InterPro" id="IPR009960">
    <property type="entry name" value="Fruit_body_lectin_fun"/>
</dbReference>
<comment type="caution">
    <text evidence="1">The sequence shown here is derived from an EMBL/GenBank/DDBJ whole genome shotgun (WGS) entry which is preliminary data.</text>
</comment>
<name>A0AAE0H852_9PEZI</name>
<dbReference type="EMBL" id="JAUEPN010000009">
    <property type="protein sequence ID" value="KAK3291626.1"/>
    <property type="molecule type" value="Genomic_DNA"/>
</dbReference>
<dbReference type="SUPFAM" id="SSF63724">
    <property type="entry name" value="Cytolysin/lectin"/>
    <property type="match status" value="1"/>
</dbReference>